<dbReference type="GO" id="GO:0006874">
    <property type="term" value="P:intracellular calcium ion homeostasis"/>
    <property type="evidence" value="ECO:0007669"/>
    <property type="project" value="TreeGrafter"/>
</dbReference>
<keyword evidence="14 17" id="KW-0472">Membrane</keyword>
<evidence type="ECO:0000256" key="5">
    <source>
        <dbReference type="ARBA" id="ARBA00022692"/>
    </source>
</evidence>
<dbReference type="Pfam" id="PF00690">
    <property type="entry name" value="Cation_ATPase_N"/>
    <property type="match status" value="1"/>
</dbReference>
<feature type="compositionally biased region" description="Low complexity" evidence="18">
    <location>
        <begin position="1274"/>
        <end position="1288"/>
    </location>
</feature>
<keyword evidence="12 17" id="KW-1133">Transmembrane helix</keyword>
<dbReference type="OrthoDB" id="3352408at2759"/>
<dbReference type="NCBIfam" id="TIGR01494">
    <property type="entry name" value="ATPase_P-type"/>
    <property type="match status" value="2"/>
</dbReference>
<dbReference type="InterPro" id="IPR018303">
    <property type="entry name" value="ATPase_P-typ_P_site"/>
</dbReference>
<evidence type="ECO:0000259" key="19">
    <source>
        <dbReference type="Pfam" id="PF00122"/>
    </source>
</evidence>
<keyword evidence="3" id="KW-0926">Vacuole</keyword>
<keyword evidence="8 17" id="KW-0106">Calcium</keyword>
<comment type="subcellular location">
    <subcellularLocation>
        <location evidence="17">Membrane</location>
        <topology evidence="17">Multi-pass membrane protein</topology>
    </subcellularLocation>
    <subcellularLocation>
        <location evidence="1">Vacuole membrane</location>
        <topology evidence="1">Multi-pass membrane protein</topology>
    </subcellularLocation>
</comment>
<dbReference type="SUPFAM" id="SSF81665">
    <property type="entry name" value="Calcium ATPase, transmembrane domain M"/>
    <property type="match status" value="1"/>
</dbReference>
<keyword evidence="6" id="KW-0479">Metal-binding</keyword>
<dbReference type="InterPro" id="IPR006068">
    <property type="entry name" value="ATPase_P-typ_cation-transptr_C"/>
</dbReference>
<comment type="function">
    <text evidence="16">This magnesium-dependent enzyme catalyzes the hydrolysis of ATP coupled with the transport of calcium. Transports the calcium to the vacuole and participates in the control of the cytosolic free calcium.</text>
</comment>
<dbReference type="SFLD" id="SFLDS00003">
    <property type="entry name" value="Haloacid_Dehalogenase"/>
    <property type="match status" value="1"/>
</dbReference>
<dbReference type="InterPro" id="IPR023298">
    <property type="entry name" value="ATPase_P-typ_TM_dom_sf"/>
</dbReference>
<dbReference type="InterPro" id="IPR001757">
    <property type="entry name" value="P_typ_ATPase"/>
</dbReference>
<evidence type="ECO:0000256" key="3">
    <source>
        <dbReference type="ARBA" id="ARBA00022554"/>
    </source>
</evidence>
<dbReference type="PANTHER" id="PTHR24093:SF369">
    <property type="entry name" value="CALCIUM-TRANSPORTING ATPASE"/>
    <property type="match status" value="1"/>
</dbReference>
<feature type="transmembrane region" description="Helical" evidence="17">
    <location>
        <begin position="987"/>
        <end position="1008"/>
    </location>
</feature>
<comment type="similarity">
    <text evidence="17">Belongs to the cation transport ATPase (P-type) (TC 3.A.3) family.</text>
</comment>
<evidence type="ECO:0000256" key="2">
    <source>
        <dbReference type="ARBA" id="ARBA00022448"/>
    </source>
</evidence>
<feature type="transmembrane region" description="Helical" evidence="17">
    <location>
        <begin position="533"/>
        <end position="560"/>
    </location>
</feature>
<dbReference type="InterPro" id="IPR008250">
    <property type="entry name" value="ATPase_P-typ_transduc_dom_A_sf"/>
</dbReference>
<sequence>MDGSQAVVPDASGNSPVSPHEDDVSPTTFTGPELRGTASFDSKDSRPTSPHNVSNTLAPRSTERAGAPTFLSVPSNLRSRQNSLESDDASRSVVSSQGETVVAALTNTPDPSKKRQSSEFANDKIMNDPDALKPDQGLEEDFKVDNNPFAFTPGEMNKMLNPKSLPAFYKLGGLKGMEKGLQTDCKAGLSVDEVNVPKKVSYAEAIKVAEESVDSAQPGAEKLVSEGLMPDSKEKEGDTRPSTAQSYHGQGGELFADRKRVFKDNRLPEKKGKSLLQLMWITYNDKVLMLLSAAAVVSLAIGLYQTFAPNPGHEEEPKVEWVEGVAIIAAIAIVVIVGSLNDYSKERQFARLNRKKQDRLVKVVRSGKTQEISVFDILVGDVLHLEPGDLVPVDGILIQGFNVKCDESQATGESDIIKKHPADQVYAAIRNHENVKKLDPFIQSGARVMEGAGTFMCTSTGVYSTYGRTLMALNEDPEITPLQSKLNVIATYIAKVGGAAGLLLFIVLFIKFLAGLPKSTESPAEKGRNFLDIFIVVVTIIVVAVPEGLPLAVTLALAFATNRMLKDNNLVRHLKACEVMGNATTICSDKTGTLTQNKMQVVAGTIGTSHRFGASGPATGDVSDGDEADSMLDPSGDITPNEFASVLSAPVKELLVQSIALNSTAFEGDVDGEMTFIGSKTETALLLFAKHFLGMGPVSEERENASVLQLIPFDSGRKCMGIVVAREKNKARLYIKGASEIVLGKCTQMIQDPARDMELTKMTPEHMGTVDRLINHYASRSLRTIGLAYRDFEQWPPRRFRRNTGDETSNEVPFEEMFHEMVFVGMVGIQDPLRAGVPEAVRVCQNAGVVVRMVTGDNKLTAKAIASECGILQPNSIVMEGPEFRNLSKYEQEQIIPRLHVLARSSPEDKRILVKRLKDKGEIVAVTGDGTNDAPALRMADVGFSMGIAGTEVAKEASSIILMDDNFNSIVKALKWGRAVNDAVKRFLQFQLTVNVTAVILTFVSAVVNEHESSVLTAVQLLWVNLIMDTLAALALATDPPRDSVLDRKPERRNASIISVTMWKMILGQAVYQLAITFLIYFGKGKVLPETGKWVLNDETVATLVFNTFVWMQIFNQWNNRRLDNEFNIFEGIFKNKIFLIISALMCGAQVLIVFVGDAAFKINDPPEGTRDPQGPVLWAVAIVLGFISIPFGMVIRLIPDRLILQLVPDYLKRRSSDSNVPGLTVSNEEMFDYYPAPLADLRDELAFLKTVKGGRLNNLKFAMRHPRETLMQRSRSPSHSRTSSIRPPATPNREDSFGSVSGGGGPPTVPASPDNRKRSRSLRSRSNSALGAPTVMAGIIAAGVAAGWSPIDRSNSRDDRGELSLNREASLNTQKTEE</sequence>
<feature type="transmembrane region" description="Helical" evidence="17">
    <location>
        <begin position="287"/>
        <end position="304"/>
    </location>
</feature>
<evidence type="ECO:0000256" key="18">
    <source>
        <dbReference type="SAM" id="MobiDB-lite"/>
    </source>
</evidence>
<evidence type="ECO:0000256" key="13">
    <source>
        <dbReference type="ARBA" id="ARBA00023065"/>
    </source>
</evidence>
<protein>
    <recommendedName>
        <fullName evidence="17">Calcium-transporting ATPase</fullName>
        <ecNumber evidence="17">7.2.2.10</ecNumber>
    </recommendedName>
</protein>
<evidence type="ECO:0000256" key="11">
    <source>
        <dbReference type="ARBA" id="ARBA00022967"/>
    </source>
</evidence>
<feature type="region of interest" description="Disordered" evidence="18">
    <location>
        <begin position="1263"/>
        <end position="1330"/>
    </location>
</feature>
<dbReference type="GO" id="GO:0005774">
    <property type="term" value="C:vacuolar membrane"/>
    <property type="evidence" value="ECO:0007669"/>
    <property type="project" value="UniProtKB-SubCell"/>
</dbReference>
<keyword evidence="13 17" id="KW-0406">Ion transport</keyword>
<dbReference type="GO" id="GO:0016887">
    <property type="term" value="F:ATP hydrolysis activity"/>
    <property type="evidence" value="ECO:0007669"/>
    <property type="project" value="InterPro"/>
</dbReference>
<feature type="transmembrane region" description="Helical" evidence="17">
    <location>
        <begin position="1057"/>
        <end position="1081"/>
    </location>
</feature>
<accession>A0A2N3NGJ6</accession>
<dbReference type="SUPFAM" id="SSF56784">
    <property type="entry name" value="HAD-like"/>
    <property type="match status" value="1"/>
</dbReference>
<dbReference type="Pfam" id="PF13246">
    <property type="entry name" value="Cation_ATPase"/>
    <property type="match status" value="1"/>
</dbReference>
<feature type="transmembrane region" description="Helical" evidence="17">
    <location>
        <begin position="1177"/>
        <end position="1199"/>
    </location>
</feature>
<comment type="catalytic activity">
    <reaction evidence="15 17">
        <text>Ca(2+)(in) + ATP + H2O = Ca(2+)(out) + ADP + phosphate + H(+)</text>
        <dbReference type="Rhea" id="RHEA:18105"/>
        <dbReference type="ChEBI" id="CHEBI:15377"/>
        <dbReference type="ChEBI" id="CHEBI:15378"/>
        <dbReference type="ChEBI" id="CHEBI:29108"/>
        <dbReference type="ChEBI" id="CHEBI:30616"/>
        <dbReference type="ChEBI" id="CHEBI:43474"/>
        <dbReference type="ChEBI" id="CHEBI:456216"/>
        <dbReference type="EC" id="7.2.2.10"/>
    </reaction>
</comment>
<feature type="compositionally biased region" description="Polar residues" evidence="18">
    <location>
        <begin position="1368"/>
        <end position="1379"/>
    </location>
</feature>
<comment type="caution">
    <text evidence="22">The sequence shown here is derived from an EMBL/GenBank/DDBJ whole genome shotgun (WGS) entry which is preliminary data.</text>
</comment>
<evidence type="ECO:0000256" key="15">
    <source>
        <dbReference type="ARBA" id="ARBA00048694"/>
    </source>
</evidence>
<dbReference type="SUPFAM" id="SSF81653">
    <property type="entry name" value="Calcium ATPase, transduction domain A"/>
    <property type="match status" value="1"/>
</dbReference>
<keyword evidence="9 17" id="KW-0067">ATP-binding</keyword>
<keyword evidence="11" id="KW-1278">Translocase</keyword>
<feature type="domain" description="P-type ATPase A" evidence="19">
    <location>
        <begin position="358"/>
        <end position="469"/>
    </location>
</feature>
<dbReference type="InterPro" id="IPR036412">
    <property type="entry name" value="HAD-like_sf"/>
</dbReference>
<feature type="region of interest" description="Disordered" evidence="18">
    <location>
        <begin position="1"/>
        <end position="137"/>
    </location>
</feature>
<keyword evidence="10" id="KW-0460">Magnesium</keyword>
<evidence type="ECO:0000256" key="9">
    <source>
        <dbReference type="ARBA" id="ARBA00022840"/>
    </source>
</evidence>
<feature type="transmembrane region" description="Helical" evidence="17">
    <location>
        <begin position="492"/>
        <end position="513"/>
    </location>
</feature>
<dbReference type="FunFam" id="2.70.150.10:FF:000028">
    <property type="entry name" value="Calcium-transporting ATPase"/>
    <property type="match status" value="1"/>
</dbReference>
<comment type="caution">
    <text evidence="17">Lacks conserved residue(s) required for the propagation of feature annotation.</text>
</comment>
<evidence type="ECO:0000256" key="8">
    <source>
        <dbReference type="ARBA" id="ARBA00022837"/>
    </source>
</evidence>
<keyword evidence="2 17" id="KW-0813">Transport</keyword>
<evidence type="ECO:0000256" key="16">
    <source>
        <dbReference type="ARBA" id="ARBA00059328"/>
    </source>
</evidence>
<dbReference type="InterPro" id="IPR006408">
    <property type="entry name" value="P-type_ATPase_IIB"/>
</dbReference>
<name>A0A2N3NGJ6_9PEZI</name>
<keyword evidence="4 17" id="KW-0109">Calcium transport</keyword>
<dbReference type="PRINTS" id="PR00119">
    <property type="entry name" value="CATATPASE"/>
</dbReference>
<dbReference type="Pfam" id="PF00689">
    <property type="entry name" value="Cation_ATPase_C"/>
    <property type="match status" value="1"/>
</dbReference>
<feature type="domain" description="Cation-transporting P-type ATPase N-terminal" evidence="21">
    <location>
        <begin position="256"/>
        <end position="298"/>
    </location>
</feature>
<feature type="transmembrane region" description="Helical" evidence="17">
    <location>
        <begin position="324"/>
        <end position="344"/>
    </location>
</feature>
<feature type="transmembrane region" description="Helical" evidence="17">
    <location>
        <begin position="1101"/>
        <end position="1118"/>
    </location>
</feature>
<dbReference type="SFLD" id="SFLDG00002">
    <property type="entry name" value="C1.7:_P-type_atpase_like"/>
    <property type="match status" value="1"/>
</dbReference>
<dbReference type="InterPro" id="IPR059000">
    <property type="entry name" value="ATPase_P-type_domA"/>
</dbReference>
<dbReference type="FunFam" id="3.40.50.1000:FF:000018">
    <property type="entry name" value="Calcium-transporting ATPase"/>
    <property type="match status" value="1"/>
</dbReference>
<evidence type="ECO:0000259" key="20">
    <source>
        <dbReference type="Pfam" id="PF00689"/>
    </source>
</evidence>
<feature type="transmembrane region" description="Helical" evidence="17">
    <location>
        <begin position="1329"/>
        <end position="1349"/>
    </location>
</feature>
<feature type="domain" description="Cation-transporting P-type ATPase C-terminal" evidence="20">
    <location>
        <begin position="1014"/>
        <end position="1198"/>
    </location>
</feature>
<dbReference type="InParanoid" id="A0A2N3NGJ6"/>
<dbReference type="Proteomes" id="UP000233524">
    <property type="component" value="Unassembled WGS sequence"/>
</dbReference>
<evidence type="ECO:0000256" key="1">
    <source>
        <dbReference type="ARBA" id="ARBA00004128"/>
    </source>
</evidence>
<dbReference type="GO" id="GO:0005886">
    <property type="term" value="C:plasma membrane"/>
    <property type="evidence" value="ECO:0007669"/>
    <property type="project" value="TreeGrafter"/>
</dbReference>
<proteinExistence type="inferred from homology"/>
<dbReference type="SUPFAM" id="SSF81660">
    <property type="entry name" value="Metal cation-transporting ATPase, ATP-binding domain N"/>
    <property type="match status" value="1"/>
</dbReference>
<dbReference type="EC" id="7.2.2.10" evidence="17"/>
<dbReference type="Gene3D" id="3.40.1110.10">
    <property type="entry name" value="Calcium-transporting ATPase, cytoplasmic domain N"/>
    <property type="match status" value="1"/>
</dbReference>
<evidence type="ECO:0000256" key="7">
    <source>
        <dbReference type="ARBA" id="ARBA00022741"/>
    </source>
</evidence>
<dbReference type="GO" id="GO:0046872">
    <property type="term" value="F:metal ion binding"/>
    <property type="evidence" value="ECO:0007669"/>
    <property type="project" value="UniProtKB-KW"/>
</dbReference>
<keyword evidence="5 17" id="KW-0812">Transmembrane</keyword>
<dbReference type="GO" id="GO:0005524">
    <property type="term" value="F:ATP binding"/>
    <property type="evidence" value="ECO:0007669"/>
    <property type="project" value="UniProtKB-KW"/>
</dbReference>
<evidence type="ECO:0000313" key="23">
    <source>
        <dbReference type="Proteomes" id="UP000233524"/>
    </source>
</evidence>
<organism evidence="22 23">
    <name type="scientific">Lomentospora prolificans</name>
    <dbReference type="NCBI Taxonomy" id="41688"/>
    <lineage>
        <taxon>Eukaryota</taxon>
        <taxon>Fungi</taxon>
        <taxon>Dikarya</taxon>
        <taxon>Ascomycota</taxon>
        <taxon>Pezizomycotina</taxon>
        <taxon>Sordariomycetes</taxon>
        <taxon>Hypocreomycetidae</taxon>
        <taxon>Microascales</taxon>
        <taxon>Microascaceae</taxon>
        <taxon>Lomentospora</taxon>
    </lineage>
</organism>
<feature type="compositionally biased region" description="Polar residues" evidence="18">
    <location>
        <begin position="47"/>
        <end position="59"/>
    </location>
</feature>
<reference evidence="22 23" key="1">
    <citation type="journal article" date="2017" name="G3 (Bethesda)">
        <title>First Draft Genome Sequence of the Pathogenic Fungus Lomentospora prolificans (Formerly Scedosporium prolificans).</title>
        <authorList>
            <person name="Luo R."/>
            <person name="Zimin A."/>
            <person name="Workman R."/>
            <person name="Fan Y."/>
            <person name="Pertea G."/>
            <person name="Grossman N."/>
            <person name="Wear M.P."/>
            <person name="Jia B."/>
            <person name="Miller H."/>
            <person name="Casadevall A."/>
            <person name="Timp W."/>
            <person name="Zhang S.X."/>
            <person name="Salzberg S.L."/>
        </authorList>
    </citation>
    <scope>NUCLEOTIDE SEQUENCE [LARGE SCALE GENOMIC DNA]</scope>
    <source>
        <strain evidence="22 23">JHH-5317</strain>
    </source>
</reference>
<feature type="transmembrane region" description="Helical" evidence="17">
    <location>
        <begin position="1014"/>
        <end position="1036"/>
    </location>
</feature>
<feature type="compositionally biased region" description="Polar residues" evidence="18">
    <location>
        <begin position="72"/>
        <end position="84"/>
    </location>
</feature>
<evidence type="ECO:0000256" key="14">
    <source>
        <dbReference type="ARBA" id="ARBA00023136"/>
    </source>
</evidence>
<dbReference type="Pfam" id="PF08282">
    <property type="entry name" value="Hydrolase_3"/>
    <property type="match status" value="1"/>
</dbReference>
<dbReference type="STRING" id="41688.A0A2N3NGJ6"/>
<feature type="compositionally biased region" description="Polar residues" evidence="18">
    <location>
        <begin position="92"/>
        <end position="110"/>
    </location>
</feature>
<evidence type="ECO:0000256" key="10">
    <source>
        <dbReference type="ARBA" id="ARBA00022842"/>
    </source>
</evidence>
<dbReference type="InterPro" id="IPR044492">
    <property type="entry name" value="P_typ_ATPase_HD_dom"/>
</dbReference>
<dbReference type="InterPro" id="IPR023299">
    <property type="entry name" value="ATPase_P-typ_cyto_dom_N"/>
</dbReference>
<dbReference type="GO" id="GO:0005388">
    <property type="term" value="F:P-type calcium transporter activity"/>
    <property type="evidence" value="ECO:0007669"/>
    <property type="project" value="UniProtKB-EC"/>
</dbReference>
<comment type="function">
    <text evidence="17">Catalyzes the hydrolysis of ATP coupled with the transport of calcium.</text>
</comment>
<dbReference type="VEuPathDB" id="FungiDB:jhhlp_003328"/>
<dbReference type="FunFam" id="3.40.1110.10:FF:000031">
    <property type="entry name" value="Calcium-transporting ATPase"/>
    <property type="match status" value="1"/>
</dbReference>
<keyword evidence="7 17" id="KW-0547">Nucleotide-binding</keyword>
<evidence type="ECO:0000256" key="6">
    <source>
        <dbReference type="ARBA" id="ARBA00022723"/>
    </source>
</evidence>
<dbReference type="PANTHER" id="PTHR24093">
    <property type="entry name" value="CATION TRANSPORTING ATPASE"/>
    <property type="match status" value="1"/>
</dbReference>
<dbReference type="InterPro" id="IPR023214">
    <property type="entry name" value="HAD_sf"/>
</dbReference>
<gene>
    <name evidence="22" type="ORF">jhhlp_003328</name>
</gene>
<evidence type="ECO:0000259" key="21">
    <source>
        <dbReference type="Pfam" id="PF00690"/>
    </source>
</evidence>
<evidence type="ECO:0000313" key="22">
    <source>
        <dbReference type="EMBL" id="PKS11563.1"/>
    </source>
</evidence>
<feature type="compositionally biased region" description="Basic and acidic residues" evidence="18">
    <location>
        <begin position="111"/>
        <end position="133"/>
    </location>
</feature>
<dbReference type="FunCoup" id="A0A2N3NGJ6">
    <property type="interactions" value="433"/>
</dbReference>
<feature type="transmembrane region" description="Helical" evidence="17">
    <location>
        <begin position="1138"/>
        <end position="1157"/>
    </location>
</feature>
<dbReference type="Gene3D" id="2.70.150.10">
    <property type="entry name" value="Calcium-transporting ATPase, cytoplasmic transduction domain A"/>
    <property type="match status" value="1"/>
</dbReference>
<dbReference type="NCBIfam" id="TIGR01517">
    <property type="entry name" value="ATPase-IIB_Ca"/>
    <property type="match status" value="1"/>
</dbReference>
<dbReference type="CDD" id="cd02081">
    <property type="entry name" value="P-type_ATPase_Ca_PMCA-like"/>
    <property type="match status" value="1"/>
</dbReference>
<evidence type="ECO:0000256" key="17">
    <source>
        <dbReference type="RuleBase" id="RU361146"/>
    </source>
</evidence>
<feature type="region of interest" description="Disordered" evidence="18">
    <location>
        <begin position="216"/>
        <end position="249"/>
    </location>
</feature>
<dbReference type="SFLD" id="SFLDF00027">
    <property type="entry name" value="p-type_atpase"/>
    <property type="match status" value="1"/>
</dbReference>
<dbReference type="PROSITE" id="PS00154">
    <property type="entry name" value="ATPASE_E1_E2"/>
    <property type="match status" value="1"/>
</dbReference>
<dbReference type="Pfam" id="PF00122">
    <property type="entry name" value="E1-E2_ATPase"/>
    <property type="match status" value="1"/>
</dbReference>
<evidence type="ECO:0000256" key="4">
    <source>
        <dbReference type="ARBA" id="ARBA00022568"/>
    </source>
</evidence>
<keyword evidence="23" id="KW-1185">Reference proteome</keyword>
<feature type="region of interest" description="Disordered" evidence="18">
    <location>
        <begin position="1347"/>
        <end position="1379"/>
    </location>
</feature>
<evidence type="ECO:0000256" key="12">
    <source>
        <dbReference type="ARBA" id="ARBA00022989"/>
    </source>
</evidence>
<dbReference type="Gene3D" id="1.20.1110.10">
    <property type="entry name" value="Calcium-transporting ATPase, transmembrane domain"/>
    <property type="match status" value="1"/>
</dbReference>
<dbReference type="InterPro" id="IPR004014">
    <property type="entry name" value="ATPase_P-typ_cation-transptr_N"/>
</dbReference>
<dbReference type="EMBL" id="NLAX01000008">
    <property type="protein sequence ID" value="PKS11563.1"/>
    <property type="molecule type" value="Genomic_DNA"/>
</dbReference>
<dbReference type="Gene3D" id="3.40.50.1000">
    <property type="entry name" value="HAD superfamily/HAD-like"/>
    <property type="match status" value="1"/>
</dbReference>